<sequence length="283" mass="32115">MLTEPKVKEYREKGWTVVPDLIDQRKVSDLLSEMTNICAGNTLETHDKTRMEMEPDQPPEGSAVRRLYEPCTHYPAFNAFSRSDQILDRVQSLIGPDILRHYSKINMKPAKVGSVVEWHQDLTYYPLTNGDSLALLLYLDDANMENGCLKLIPGQHNQPPMDHTSEGFFQGRVTCPVDENVAEAIEGSAGTAIFMHAMTPHSSVPNKTNKPRRTLIISYRSADSYPIFRGQETADIEQLVELVRGKRKLNARITFSSFPIPVHEKKVASLYELQEQSRAKKER</sequence>
<dbReference type="GO" id="GO:0016706">
    <property type="term" value="F:2-oxoglutarate-dependent dioxygenase activity"/>
    <property type="evidence" value="ECO:0007669"/>
    <property type="project" value="UniProtKB-ARBA"/>
</dbReference>
<dbReference type="EMBL" id="CP029803">
    <property type="protein sequence ID" value="AWT59783.1"/>
    <property type="molecule type" value="Genomic_DNA"/>
</dbReference>
<comment type="cofactor">
    <cofactor evidence="1">
        <name>Fe(2+)</name>
        <dbReference type="ChEBI" id="CHEBI:29033"/>
    </cofactor>
</comment>
<name>A0A2Z4ACG0_9BACT</name>
<evidence type="ECO:0000313" key="2">
    <source>
        <dbReference type="EMBL" id="AWT59783.1"/>
    </source>
</evidence>
<keyword evidence="2" id="KW-0560">Oxidoreductase</keyword>
<reference evidence="2 3" key="1">
    <citation type="submission" date="2018-06" db="EMBL/GenBank/DDBJ databases">
        <title>Draft Genome Sequence of a Novel Marine Bacterium Related to the Verrucomicrobia.</title>
        <authorList>
            <person name="Vosseberg J."/>
            <person name="Martijn J."/>
            <person name="Ettema T.J.G."/>
        </authorList>
    </citation>
    <scope>NUCLEOTIDE SEQUENCE [LARGE SCALE GENOMIC DNA]</scope>
    <source>
        <strain evidence="2">TARA_B100001123</strain>
    </source>
</reference>
<gene>
    <name evidence="2" type="primary">ectD_5</name>
    <name evidence="2" type="ORF">DF168_00978</name>
</gene>
<dbReference type="PANTHER" id="PTHR20883">
    <property type="entry name" value="PHYTANOYL-COA DIOXYGENASE DOMAIN CONTAINING 1"/>
    <property type="match status" value="1"/>
</dbReference>
<dbReference type="Proteomes" id="UP000247465">
    <property type="component" value="Chromosome"/>
</dbReference>
<organism evidence="2 3">
    <name type="scientific">Candidatus Moanibacter tarae</name>
    <dbReference type="NCBI Taxonomy" id="2200854"/>
    <lineage>
        <taxon>Bacteria</taxon>
        <taxon>Pseudomonadati</taxon>
        <taxon>Verrucomicrobiota</taxon>
        <taxon>Opitutia</taxon>
        <taxon>Puniceicoccales</taxon>
        <taxon>Puniceicoccales incertae sedis</taxon>
        <taxon>Candidatus Moanibacter</taxon>
    </lineage>
</organism>
<keyword evidence="2" id="KW-0223">Dioxygenase</keyword>
<dbReference type="Gene3D" id="2.60.120.620">
    <property type="entry name" value="q2cbj1_9rhob like domain"/>
    <property type="match status" value="1"/>
</dbReference>
<dbReference type="AlphaFoldDB" id="A0A2Z4ACG0"/>
<dbReference type="SUPFAM" id="SSF51197">
    <property type="entry name" value="Clavaminate synthase-like"/>
    <property type="match status" value="1"/>
</dbReference>
<dbReference type="InterPro" id="IPR008775">
    <property type="entry name" value="Phytyl_CoA_dOase-like"/>
</dbReference>
<dbReference type="PANTHER" id="PTHR20883:SF48">
    <property type="entry name" value="ECTOINE DIOXYGENASE"/>
    <property type="match status" value="1"/>
</dbReference>
<proteinExistence type="predicted"/>
<dbReference type="KEGG" id="mtar:DF168_00978"/>
<accession>A0A2Z4ACG0</accession>
<evidence type="ECO:0000256" key="1">
    <source>
        <dbReference type="ARBA" id="ARBA00001954"/>
    </source>
</evidence>
<dbReference type="Pfam" id="PF05721">
    <property type="entry name" value="PhyH"/>
    <property type="match status" value="1"/>
</dbReference>
<protein>
    <submittedName>
        <fullName evidence="2">Ectoine dioxygenase</fullName>
        <ecNumber evidence="2">1.14.11.55</ecNumber>
    </submittedName>
</protein>
<dbReference type="GO" id="GO:0005506">
    <property type="term" value="F:iron ion binding"/>
    <property type="evidence" value="ECO:0007669"/>
    <property type="project" value="UniProtKB-ARBA"/>
</dbReference>
<dbReference type="EC" id="1.14.11.55" evidence="2"/>
<evidence type="ECO:0000313" key="3">
    <source>
        <dbReference type="Proteomes" id="UP000247465"/>
    </source>
</evidence>